<comment type="function">
    <text evidence="6">Catalyzes the synthesis of activated sulfate.</text>
</comment>
<dbReference type="Proteomes" id="UP000194236">
    <property type="component" value="Unassembled WGS sequence"/>
</dbReference>
<dbReference type="PANTHER" id="PTHR11055">
    <property type="entry name" value="BIFUNCTIONAL 3'-PHOSPHOADENOSINE 5'-PHOSPHOSULFATE SYNTHASE"/>
    <property type="match status" value="1"/>
</dbReference>
<evidence type="ECO:0000256" key="1">
    <source>
        <dbReference type="ARBA" id="ARBA00012121"/>
    </source>
</evidence>
<reference evidence="9 10" key="1">
    <citation type="submission" date="2017-03" db="EMBL/GenBank/DDBJ databases">
        <title>Genome Survey of Euroglyphus maynei.</title>
        <authorList>
            <person name="Arlian L.G."/>
            <person name="Morgan M.S."/>
            <person name="Rider S.D."/>
        </authorList>
    </citation>
    <scope>NUCLEOTIDE SEQUENCE [LARGE SCALE GENOMIC DNA]</scope>
    <source>
        <strain evidence="9">Arlian Lab</strain>
        <tissue evidence="9">Whole body</tissue>
    </source>
</reference>
<organism evidence="9 10">
    <name type="scientific">Euroglyphus maynei</name>
    <name type="common">Mayne's house dust mite</name>
    <dbReference type="NCBI Taxonomy" id="6958"/>
    <lineage>
        <taxon>Eukaryota</taxon>
        <taxon>Metazoa</taxon>
        <taxon>Ecdysozoa</taxon>
        <taxon>Arthropoda</taxon>
        <taxon>Chelicerata</taxon>
        <taxon>Arachnida</taxon>
        <taxon>Acari</taxon>
        <taxon>Acariformes</taxon>
        <taxon>Sarcoptiformes</taxon>
        <taxon>Astigmata</taxon>
        <taxon>Psoroptidia</taxon>
        <taxon>Analgoidea</taxon>
        <taxon>Pyroglyphidae</taxon>
        <taxon>Pyroglyphinae</taxon>
        <taxon>Euroglyphus</taxon>
    </lineage>
</organism>
<evidence type="ECO:0000256" key="4">
    <source>
        <dbReference type="ARBA" id="ARBA00022777"/>
    </source>
</evidence>
<dbReference type="InterPro" id="IPR025980">
    <property type="entry name" value="ATP-Sase_PUA-like_dom"/>
</dbReference>
<evidence type="ECO:0000259" key="7">
    <source>
        <dbReference type="Pfam" id="PF01583"/>
    </source>
</evidence>
<dbReference type="Pfam" id="PF01583">
    <property type="entry name" value="APS_kinase"/>
    <property type="match status" value="1"/>
</dbReference>
<proteinExistence type="inferred from homology"/>
<dbReference type="PANTHER" id="PTHR11055:SF1">
    <property type="entry name" value="PAPS SYNTHETASE, ISOFORM D"/>
    <property type="match status" value="1"/>
</dbReference>
<name>A0A1Y3B7C5_EURMA</name>
<dbReference type="AlphaFoldDB" id="A0A1Y3B7C5"/>
<dbReference type="GO" id="GO:0005524">
    <property type="term" value="F:ATP binding"/>
    <property type="evidence" value="ECO:0007669"/>
    <property type="project" value="UniProtKB-KW"/>
</dbReference>
<comment type="similarity">
    <text evidence="6">Belongs to the APS kinase family.</text>
</comment>
<dbReference type="UniPathway" id="UPA00140">
    <property type="reaction ID" value="UER00205"/>
</dbReference>
<dbReference type="SUPFAM" id="SSF52540">
    <property type="entry name" value="P-loop containing nucleoside triphosphate hydrolases"/>
    <property type="match status" value="1"/>
</dbReference>
<dbReference type="InterPro" id="IPR015947">
    <property type="entry name" value="PUA-like_sf"/>
</dbReference>
<comment type="caution">
    <text evidence="9">The sequence shown here is derived from an EMBL/GenBank/DDBJ whole genome shotgun (WGS) entry which is preliminary data.</text>
</comment>
<comment type="pathway">
    <text evidence="6">Sulfur metabolism; hydrogen sulfide biosynthesis; sulfite from sulfate: step 2/3.</text>
</comment>
<keyword evidence="4 6" id="KW-0418">Kinase</keyword>
<dbReference type="GO" id="GO:0050428">
    <property type="term" value="P:3'-phosphoadenosine 5'-phosphosulfate biosynthetic process"/>
    <property type="evidence" value="ECO:0007669"/>
    <property type="project" value="TreeGrafter"/>
</dbReference>
<protein>
    <recommendedName>
        <fullName evidence="1 6">Adenylyl-sulfate kinase</fullName>
        <ecNumber evidence="1 6">2.7.1.25</ecNumber>
    </recommendedName>
</protein>
<dbReference type="EMBL" id="MUJZ01040349">
    <property type="protein sequence ID" value="OTF75793.1"/>
    <property type="molecule type" value="Genomic_DNA"/>
</dbReference>
<evidence type="ECO:0000256" key="6">
    <source>
        <dbReference type="RuleBase" id="RU004347"/>
    </source>
</evidence>
<feature type="domain" description="ATP-sulfurylase PUA-like" evidence="8">
    <location>
        <begin position="272"/>
        <end position="332"/>
    </location>
</feature>
<comment type="catalytic activity">
    <reaction evidence="6">
        <text>adenosine 5'-phosphosulfate + ATP = 3'-phosphoadenylyl sulfate + ADP + H(+)</text>
        <dbReference type="Rhea" id="RHEA:24152"/>
        <dbReference type="ChEBI" id="CHEBI:15378"/>
        <dbReference type="ChEBI" id="CHEBI:30616"/>
        <dbReference type="ChEBI" id="CHEBI:58243"/>
        <dbReference type="ChEBI" id="CHEBI:58339"/>
        <dbReference type="ChEBI" id="CHEBI:456216"/>
        <dbReference type="EC" id="2.7.1.25"/>
    </reaction>
</comment>
<evidence type="ECO:0000313" key="10">
    <source>
        <dbReference type="Proteomes" id="UP000194236"/>
    </source>
</evidence>
<keyword evidence="3 6" id="KW-0547">Nucleotide-binding</keyword>
<dbReference type="Gene3D" id="3.40.50.300">
    <property type="entry name" value="P-loop containing nucleotide triphosphate hydrolases"/>
    <property type="match status" value="1"/>
</dbReference>
<dbReference type="EC" id="2.7.1.25" evidence="1 6"/>
<feature type="non-terminal residue" evidence="9">
    <location>
        <position position="1"/>
    </location>
</feature>
<feature type="non-terminal residue" evidence="9">
    <location>
        <position position="332"/>
    </location>
</feature>
<dbReference type="GO" id="GO:0070814">
    <property type="term" value="P:hydrogen sulfide biosynthetic process"/>
    <property type="evidence" value="ECO:0007669"/>
    <property type="project" value="UniProtKB-UniPathway"/>
</dbReference>
<dbReference type="InterPro" id="IPR027417">
    <property type="entry name" value="P-loop_NTPase"/>
</dbReference>
<evidence type="ECO:0000259" key="8">
    <source>
        <dbReference type="Pfam" id="PF14306"/>
    </source>
</evidence>
<evidence type="ECO:0000256" key="5">
    <source>
        <dbReference type="ARBA" id="ARBA00022840"/>
    </source>
</evidence>
<keyword evidence="10" id="KW-1185">Reference proteome</keyword>
<keyword evidence="2 6" id="KW-0808">Transferase</keyword>
<dbReference type="Gene3D" id="3.10.400.10">
    <property type="entry name" value="Sulfate adenylyltransferase"/>
    <property type="match status" value="1"/>
</dbReference>
<dbReference type="SUPFAM" id="SSF88697">
    <property type="entry name" value="PUA domain-like"/>
    <property type="match status" value="1"/>
</dbReference>
<feature type="domain" description="APS kinase" evidence="7">
    <location>
        <begin position="1"/>
        <end position="144"/>
    </location>
</feature>
<dbReference type="InterPro" id="IPR059117">
    <property type="entry name" value="APS_kinase_dom"/>
</dbReference>
<sequence length="332" mass="37636">LSCAGKTSISFAVEEFLTRHQIHAYALDGDNIRYGLNSDLGFSEQDRTENIRRIAEVARLFADSGTITLASFISPFSKDRKRAREIHEKDSIAFIECFVDTPLEVCEKRDIKGLYKKARAGQIQGFTGINQNYERPENPDLVLKASEDTIDQCVQKVIDLLIKRVSLFINENDKPNELLRASRLPSINISKVDLQWIQVLSEGWATPLKGFMRETEYLQCINFGMLVNGKWHNQTIPITLAITNEQKSNLTLIENGGDSKCNGLDKHEQEEAIKKSVVLKYNDKIIAILDDYEIFAHRKEERAASVFKTTNNGHPSIRMIMDSGDWLIGGQL</sequence>
<evidence type="ECO:0000256" key="2">
    <source>
        <dbReference type="ARBA" id="ARBA00022679"/>
    </source>
</evidence>
<dbReference type="NCBIfam" id="TIGR00455">
    <property type="entry name" value="apsK"/>
    <property type="match status" value="1"/>
</dbReference>
<keyword evidence="5 6" id="KW-0067">ATP-binding</keyword>
<dbReference type="OrthoDB" id="6512613at2759"/>
<dbReference type="GO" id="GO:0004020">
    <property type="term" value="F:adenylylsulfate kinase activity"/>
    <property type="evidence" value="ECO:0007669"/>
    <property type="project" value="UniProtKB-EC"/>
</dbReference>
<gene>
    <name evidence="9" type="ORF">BLA29_007017</name>
</gene>
<accession>A0A1Y3B7C5</accession>
<dbReference type="GO" id="GO:0000103">
    <property type="term" value="P:sulfate assimilation"/>
    <property type="evidence" value="ECO:0007669"/>
    <property type="project" value="InterPro"/>
</dbReference>
<dbReference type="InterPro" id="IPR002891">
    <property type="entry name" value="APS"/>
</dbReference>
<evidence type="ECO:0000313" key="9">
    <source>
        <dbReference type="EMBL" id="OTF75793.1"/>
    </source>
</evidence>
<dbReference type="Pfam" id="PF14306">
    <property type="entry name" value="PUA_2"/>
    <property type="match status" value="2"/>
</dbReference>
<dbReference type="NCBIfam" id="NF003013">
    <property type="entry name" value="PRK03846.1"/>
    <property type="match status" value="1"/>
</dbReference>
<dbReference type="CDD" id="cd02027">
    <property type="entry name" value="APSK"/>
    <property type="match status" value="1"/>
</dbReference>
<evidence type="ECO:0000256" key="3">
    <source>
        <dbReference type="ARBA" id="ARBA00022741"/>
    </source>
</evidence>
<feature type="domain" description="ATP-sulfurylase PUA-like" evidence="8">
    <location>
        <begin position="165"/>
        <end position="251"/>
    </location>
</feature>